<comment type="similarity">
    <text evidence="5 6">Belongs to the complex I subunit 1 family.</text>
</comment>
<dbReference type="HAMAP" id="MF_01350">
    <property type="entry name" value="NDH1_NuoH"/>
    <property type="match status" value="1"/>
</dbReference>
<feature type="transmembrane region" description="Helical" evidence="5">
    <location>
        <begin position="297"/>
        <end position="318"/>
    </location>
</feature>
<proteinExistence type="inferred from homology"/>
<dbReference type="InterPro" id="IPR001694">
    <property type="entry name" value="NADH_UbQ_OxRdtase_su1/FPO"/>
</dbReference>
<feature type="transmembrane region" description="Helical" evidence="5">
    <location>
        <begin position="214"/>
        <end position="232"/>
    </location>
</feature>
<keyword evidence="8" id="KW-1185">Reference proteome</keyword>
<protein>
    <recommendedName>
        <fullName evidence="5">NADH-quinone oxidoreductase subunit H</fullName>
        <ecNumber evidence="5">7.1.1.-</ecNumber>
    </recommendedName>
    <alternativeName>
        <fullName evidence="5">NADH dehydrogenase I subunit H</fullName>
    </alternativeName>
    <alternativeName>
        <fullName evidence="5">NDH-1 subunit H</fullName>
    </alternativeName>
</protein>
<dbReference type="Proteomes" id="UP001165069">
    <property type="component" value="Unassembled WGS sequence"/>
</dbReference>
<keyword evidence="4 5" id="KW-0472">Membrane</keyword>
<organism evidence="7 8">
    <name type="scientific">Geothrix limicola</name>
    <dbReference type="NCBI Taxonomy" id="2927978"/>
    <lineage>
        <taxon>Bacteria</taxon>
        <taxon>Pseudomonadati</taxon>
        <taxon>Acidobacteriota</taxon>
        <taxon>Holophagae</taxon>
        <taxon>Holophagales</taxon>
        <taxon>Holophagaceae</taxon>
        <taxon>Geothrix</taxon>
    </lineage>
</organism>
<comment type="subcellular location">
    <subcellularLocation>
        <location evidence="5 6">Cell membrane</location>
        <topology evidence="5 6">Multi-pass membrane protein</topology>
    </subcellularLocation>
    <subcellularLocation>
        <location evidence="1">Membrane</location>
        <topology evidence="1">Multi-pass membrane protein</topology>
    </subcellularLocation>
</comment>
<keyword evidence="5" id="KW-0830">Ubiquinone</keyword>
<evidence type="ECO:0000313" key="7">
    <source>
        <dbReference type="EMBL" id="GLH74939.1"/>
    </source>
</evidence>
<feature type="transmembrane region" description="Helical" evidence="5">
    <location>
        <begin position="330"/>
        <end position="351"/>
    </location>
</feature>
<dbReference type="InterPro" id="IPR018086">
    <property type="entry name" value="NADH_UbQ_OxRdtase_su1_CS"/>
</dbReference>
<evidence type="ECO:0000256" key="3">
    <source>
        <dbReference type="ARBA" id="ARBA00022989"/>
    </source>
</evidence>
<sequence>MDKLASLLHMTPAIFWMVAKVVIVFSAVMLLASVWTWVERRGSAMIQDRIGPNRAKLFNRWPILGLSQLLADGIKFFFKEDLVPTDANKKLFWLAPFLAFVPALIGFAVIPFGKDFVSGGITYHLSVLDPGNGMGLLYPLAIGGVAVYGVLVAAWSSNNKWSILGGMRASAAMVSYEIGMSLAVLTIFMTTGGYDPAEVISAQGGALWHVLPNWNIFHQPLGFIVFFTCMFAETNRLPFDFAEGESEIVAGFNTEYGSMKFSLLALAEYSHLMTASALVATLYFGGWQVPFMPDPPVMLSILSFLVKMLFFAWVFVWIRWTVPRFRYDQLMRLGWKAMLPMSMFNLVFHAWRMSQGH</sequence>
<comment type="subunit">
    <text evidence="5">NDH-1 is composed of 14 different subunits. Subunits NuoA, H, J, K, L, M, N constitute the membrane sector of the complex.</text>
</comment>
<name>A0ABQ5QMF1_9BACT</name>
<keyword evidence="5 6" id="KW-0520">NAD</keyword>
<keyword evidence="5" id="KW-0874">Quinone</keyword>
<comment type="catalytic activity">
    <reaction evidence="5">
        <text>a quinone + NADH + 5 H(+)(in) = a quinol + NAD(+) + 4 H(+)(out)</text>
        <dbReference type="Rhea" id="RHEA:57888"/>
        <dbReference type="ChEBI" id="CHEBI:15378"/>
        <dbReference type="ChEBI" id="CHEBI:24646"/>
        <dbReference type="ChEBI" id="CHEBI:57540"/>
        <dbReference type="ChEBI" id="CHEBI:57945"/>
        <dbReference type="ChEBI" id="CHEBI:132124"/>
    </reaction>
</comment>
<evidence type="ECO:0000256" key="1">
    <source>
        <dbReference type="ARBA" id="ARBA00004141"/>
    </source>
</evidence>
<evidence type="ECO:0000313" key="8">
    <source>
        <dbReference type="Proteomes" id="UP001165069"/>
    </source>
</evidence>
<keyword evidence="5" id="KW-1278">Translocase</keyword>
<keyword evidence="5" id="KW-1003">Cell membrane</keyword>
<feature type="transmembrane region" description="Helical" evidence="5">
    <location>
        <begin position="133"/>
        <end position="155"/>
    </location>
</feature>
<dbReference type="EMBL" id="BSDE01000009">
    <property type="protein sequence ID" value="GLH74939.1"/>
    <property type="molecule type" value="Genomic_DNA"/>
</dbReference>
<feature type="transmembrane region" description="Helical" evidence="5">
    <location>
        <begin position="263"/>
        <end position="285"/>
    </location>
</feature>
<reference evidence="7 8" key="1">
    <citation type="journal article" date="2023" name="Antonie Van Leeuwenhoek">
        <title>Mesoterricola silvestris gen. nov., sp. nov., Mesoterricola sediminis sp. nov., Geothrix oryzae sp. nov., Geothrix edaphica sp. nov., Geothrix rubra sp. nov., and Geothrix limicola sp. nov., six novel members of Acidobacteriota isolated from soils.</title>
        <authorList>
            <person name="Itoh H."/>
            <person name="Sugisawa Y."/>
            <person name="Mise K."/>
            <person name="Xu Z."/>
            <person name="Kuniyasu M."/>
            <person name="Ushijima N."/>
            <person name="Kawano K."/>
            <person name="Kobayashi E."/>
            <person name="Shiratori Y."/>
            <person name="Masuda Y."/>
            <person name="Senoo K."/>
        </authorList>
    </citation>
    <scope>NUCLEOTIDE SEQUENCE [LARGE SCALE GENOMIC DNA]</scope>
    <source>
        <strain evidence="7 8">Red804</strain>
    </source>
</reference>
<feature type="transmembrane region" description="Helical" evidence="5">
    <location>
        <begin position="176"/>
        <end position="194"/>
    </location>
</feature>
<dbReference type="Pfam" id="PF00146">
    <property type="entry name" value="NADHdh"/>
    <property type="match status" value="1"/>
</dbReference>
<evidence type="ECO:0000256" key="5">
    <source>
        <dbReference type="HAMAP-Rule" id="MF_01350"/>
    </source>
</evidence>
<keyword evidence="2 5" id="KW-0812">Transmembrane</keyword>
<dbReference type="NCBIfam" id="NF004741">
    <property type="entry name" value="PRK06076.1-2"/>
    <property type="match status" value="1"/>
</dbReference>
<keyword evidence="3 5" id="KW-1133">Transmembrane helix</keyword>
<dbReference type="PROSITE" id="PS00668">
    <property type="entry name" value="COMPLEX1_ND1_2"/>
    <property type="match status" value="1"/>
</dbReference>
<dbReference type="EC" id="7.1.1.-" evidence="5"/>
<feature type="transmembrane region" description="Helical" evidence="5">
    <location>
        <begin position="91"/>
        <end position="113"/>
    </location>
</feature>
<accession>A0ABQ5QMF1</accession>
<feature type="transmembrane region" description="Helical" evidence="5">
    <location>
        <begin position="13"/>
        <end position="38"/>
    </location>
</feature>
<evidence type="ECO:0000256" key="2">
    <source>
        <dbReference type="ARBA" id="ARBA00022692"/>
    </source>
</evidence>
<dbReference type="PANTHER" id="PTHR11432:SF3">
    <property type="entry name" value="NADH-UBIQUINONE OXIDOREDUCTASE CHAIN 1"/>
    <property type="match status" value="1"/>
</dbReference>
<gene>
    <name evidence="7" type="primary">nuoH1</name>
    <name evidence="5" type="synonym">nuoH</name>
    <name evidence="7" type="ORF">GETHLI_34410</name>
</gene>
<dbReference type="PANTHER" id="PTHR11432">
    <property type="entry name" value="NADH DEHYDROGENASE SUBUNIT 1"/>
    <property type="match status" value="1"/>
</dbReference>
<evidence type="ECO:0000256" key="4">
    <source>
        <dbReference type="ARBA" id="ARBA00023136"/>
    </source>
</evidence>
<evidence type="ECO:0000256" key="6">
    <source>
        <dbReference type="RuleBase" id="RU000471"/>
    </source>
</evidence>
<comment type="function">
    <text evidence="5">NDH-1 shuttles electrons from NADH, via FMN and iron-sulfur (Fe-S) centers, to quinones in the respiratory chain. The immediate electron acceptor for the enzyme in this species is believed to be ubiquinone. Couples the redox reaction to proton translocation (for every two electrons transferred, four hydrogen ions are translocated across the cytoplasmic membrane), and thus conserves the redox energy in a proton gradient. This subunit may bind ubiquinone.</text>
</comment>
<dbReference type="RefSeq" id="WP_285577796.1">
    <property type="nucleotide sequence ID" value="NZ_BSDE01000009.1"/>
</dbReference>
<comment type="caution">
    <text evidence="7">The sequence shown here is derived from an EMBL/GenBank/DDBJ whole genome shotgun (WGS) entry which is preliminary data.</text>
</comment>